<sequence precursor="true">MRRLSRRETLLAALAALWLVVAAVSAALDWPTPRRLAEERLRLAYLAANAVDKDFRPYDQPAANDPEAQYQQLVADFRDRFGERFNIAEAESRHADAVANMDRERVGVVAFAAGSTALLWWLLFTIGRLLGPGARRA</sequence>
<dbReference type="EMBL" id="AECZ01000014">
    <property type="protein sequence ID" value="EFL50952.1"/>
    <property type="molecule type" value="Genomic_DNA"/>
</dbReference>
<reference evidence="2 3" key="1">
    <citation type="submission" date="2010-08" db="EMBL/GenBank/DDBJ databases">
        <title>The draft genome of Desulfovibrio fructosovorans JJ.</title>
        <authorList>
            <consortium name="US DOE Joint Genome Institute (JGI-PGF)"/>
            <person name="Lucas S."/>
            <person name="Copeland A."/>
            <person name="Lapidus A."/>
            <person name="Cheng J.-F."/>
            <person name="Bruce D."/>
            <person name="Goodwin L."/>
            <person name="Pitluck S."/>
            <person name="Land M.L."/>
            <person name="Hauser L."/>
            <person name="Chang Y.-J."/>
            <person name="Jeffries C."/>
            <person name="Wall J.D."/>
            <person name="Stahl D.A."/>
            <person name="Arkin A.P."/>
            <person name="Dehal P."/>
            <person name="Stolyar S.M."/>
            <person name="Hazen T.C."/>
            <person name="Woyke T.J."/>
        </authorList>
    </citation>
    <scope>NUCLEOTIDE SEQUENCE [LARGE SCALE GENOMIC DNA]</scope>
    <source>
        <strain evidence="2 3">JJ</strain>
    </source>
</reference>
<evidence type="ECO:0000313" key="3">
    <source>
        <dbReference type="Proteomes" id="UP000006250"/>
    </source>
</evidence>
<keyword evidence="1" id="KW-0472">Membrane</keyword>
<dbReference type="OrthoDB" id="5460918at2"/>
<keyword evidence="3" id="KW-1185">Reference proteome</keyword>
<dbReference type="Proteomes" id="UP000006250">
    <property type="component" value="Unassembled WGS sequence"/>
</dbReference>
<accession>E1JXH5</accession>
<evidence type="ECO:0000256" key="1">
    <source>
        <dbReference type="SAM" id="Phobius"/>
    </source>
</evidence>
<organism evidence="2 3">
    <name type="scientific">Solidesulfovibrio fructosivorans JJ]</name>
    <dbReference type="NCBI Taxonomy" id="596151"/>
    <lineage>
        <taxon>Bacteria</taxon>
        <taxon>Pseudomonadati</taxon>
        <taxon>Thermodesulfobacteriota</taxon>
        <taxon>Desulfovibrionia</taxon>
        <taxon>Desulfovibrionales</taxon>
        <taxon>Desulfovibrionaceae</taxon>
        <taxon>Solidesulfovibrio</taxon>
    </lineage>
</organism>
<proteinExistence type="predicted"/>
<name>E1JXH5_SOLFR</name>
<keyword evidence="1" id="KW-1133">Transmembrane helix</keyword>
<dbReference type="RefSeq" id="WP_005994033.1">
    <property type="nucleotide sequence ID" value="NZ_AECZ01000014.1"/>
</dbReference>
<dbReference type="AlphaFoldDB" id="E1JXH5"/>
<evidence type="ECO:0008006" key="4">
    <source>
        <dbReference type="Google" id="ProtNLM"/>
    </source>
</evidence>
<protein>
    <recommendedName>
        <fullName evidence="4">Transmembrane protein</fullName>
    </recommendedName>
</protein>
<dbReference type="eggNOG" id="ENOG50317X1">
    <property type="taxonomic scope" value="Bacteria"/>
</dbReference>
<feature type="transmembrane region" description="Helical" evidence="1">
    <location>
        <begin position="108"/>
        <end position="131"/>
    </location>
</feature>
<dbReference type="STRING" id="596151.DesfrDRAFT_2324"/>
<comment type="caution">
    <text evidence="2">The sequence shown here is derived from an EMBL/GenBank/DDBJ whole genome shotgun (WGS) entry which is preliminary data.</text>
</comment>
<evidence type="ECO:0000313" key="2">
    <source>
        <dbReference type="EMBL" id="EFL50952.1"/>
    </source>
</evidence>
<gene>
    <name evidence="2" type="ORF">DesfrDRAFT_2324</name>
</gene>
<keyword evidence="1" id="KW-0812">Transmembrane</keyword>